<evidence type="ECO:0000313" key="1">
    <source>
        <dbReference type="EnsemblMetazoa" id="AFAF015284-PA"/>
    </source>
</evidence>
<evidence type="ECO:0000313" key="2">
    <source>
        <dbReference type="Proteomes" id="UP000075886"/>
    </source>
</evidence>
<dbReference type="EMBL" id="AXCN02000163">
    <property type="status" value="NOT_ANNOTATED_CDS"/>
    <property type="molecule type" value="Genomic_DNA"/>
</dbReference>
<name>A0A182QR94_9DIPT</name>
<proteinExistence type="predicted"/>
<dbReference type="Proteomes" id="UP000075886">
    <property type="component" value="Unassembled WGS sequence"/>
</dbReference>
<reference evidence="2" key="1">
    <citation type="submission" date="2014-01" db="EMBL/GenBank/DDBJ databases">
        <title>The Genome Sequence of Anopheles farauti FAR1 (V2).</title>
        <authorList>
            <consortium name="The Broad Institute Genomics Platform"/>
            <person name="Neafsey D.E."/>
            <person name="Besansky N."/>
            <person name="Howell P."/>
            <person name="Walton C."/>
            <person name="Young S.K."/>
            <person name="Zeng Q."/>
            <person name="Gargeya S."/>
            <person name="Fitzgerald M."/>
            <person name="Haas B."/>
            <person name="Abouelleil A."/>
            <person name="Allen A.W."/>
            <person name="Alvarado L."/>
            <person name="Arachchi H.M."/>
            <person name="Berlin A.M."/>
            <person name="Chapman S.B."/>
            <person name="Gainer-Dewar J."/>
            <person name="Goldberg J."/>
            <person name="Griggs A."/>
            <person name="Gujja S."/>
            <person name="Hansen M."/>
            <person name="Howarth C."/>
            <person name="Imamovic A."/>
            <person name="Ireland A."/>
            <person name="Larimer J."/>
            <person name="McCowan C."/>
            <person name="Murphy C."/>
            <person name="Pearson M."/>
            <person name="Poon T.W."/>
            <person name="Priest M."/>
            <person name="Roberts A."/>
            <person name="Saif S."/>
            <person name="Shea T."/>
            <person name="Sisk P."/>
            <person name="Sykes S."/>
            <person name="Wortman J."/>
            <person name="Nusbaum C."/>
            <person name="Birren B."/>
        </authorList>
    </citation>
    <scope>NUCLEOTIDE SEQUENCE [LARGE SCALE GENOMIC DNA]</scope>
    <source>
        <strain evidence="2">FAR1</strain>
    </source>
</reference>
<dbReference type="EnsemblMetazoa" id="AFAF015284-RA">
    <property type="protein sequence ID" value="AFAF015284-PA"/>
    <property type="gene ID" value="AFAF015284"/>
</dbReference>
<reference evidence="1" key="2">
    <citation type="submission" date="2020-05" db="UniProtKB">
        <authorList>
            <consortium name="EnsemblMetazoa"/>
        </authorList>
    </citation>
    <scope>IDENTIFICATION</scope>
    <source>
        <strain evidence="1">FAR1</strain>
    </source>
</reference>
<organism evidence="1 2">
    <name type="scientific">Anopheles farauti</name>
    <dbReference type="NCBI Taxonomy" id="69004"/>
    <lineage>
        <taxon>Eukaryota</taxon>
        <taxon>Metazoa</taxon>
        <taxon>Ecdysozoa</taxon>
        <taxon>Arthropoda</taxon>
        <taxon>Hexapoda</taxon>
        <taxon>Insecta</taxon>
        <taxon>Pterygota</taxon>
        <taxon>Neoptera</taxon>
        <taxon>Endopterygota</taxon>
        <taxon>Diptera</taxon>
        <taxon>Nematocera</taxon>
        <taxon>Culicoidea</taxon>
        <taxon>Culicidae</taxon>
        <taxon>Anophelinae</taxon>
        <taxon>Anopheles</taxon>
    </lineage>
</organism>
<dbReference type="AlphaFoldDB" id="A0A182QR94"/>
<protein>
    <submittedName>
        <fullName evidence="1">Uncharacterized protein</fullName>
    </submittedName>
</protein>
<accession>A0A182QR94</accession>
<dbReference type="VEuPathDB" id="VectorBase:AFAF015284"/>
<keyword evidence="2" id="KW-1185">Reference proteome</keyword>
<sequence>MNGSGLLRLMIMFSSPDRSLGPRPPPCTCCGRQWAGQQQPSIRYQAPDTSERCHLLPLFRWLLLSLPAEMAVRIVPTVHDTISSSTSGSRCLVRFGCRALVAEFPRPRAASARPAMKGKPN</sequence>